<proteinExistence type="predicted"/>
<feature type="domain" description="Wall-associated receptor kinase galacturonan-binding" evidence="3">
    <location>
        <begin position="27"/>
        <end position="85"/>
    </location>
</feature>
<dbReference type="GO" id="GO:0016020">
    <property type="term" value="C:membrane"/>
    <property type="evidence" value="ECO:0007669"/>
    <property type="project" value="UniProtKB-SubCell"/>
</dbReference>
<keyword evidence="2" id="KW-0732">Signal</keyword>
<keyword evidence="5" id="KW-1185">Reference proteome</keyword>
<reference evidence="4 5" key="1">
    <citation type="submission" date="2018-04" db="EMBL/GenBank/DDBJ databases">
        <authorList>
            <person name="Vogel A."/>
        </authorList>
    </citation>
    <scope>NUCLEOTIDE SEQUENCE [LARGE SCALE GENOMIC DNA]</scope>
</reference>
<feature type="non-terminal residue" evidence="4">
    <location>
        <position position="377"/>
    </location>
</feature>
<organism evidence="4 5">
    <name type="scientific">Cuscuta campestris</name>
    <dbReference type="NCBI Taxonomy" id="132261"/>
    <lineage>
        <taxon>Eukaryota</taxon>
        <taxon>Viridiplantae</taxon>
        <taxon>Streptophyta</taxon>
        <taxon>Embryophyta</taxon>
        <taxon>Tracheophyta</taxon>
        <taxon>Spermatophyta</taxon>
        <taxon>Magnoliopsida</taxon>
        <taxon>eudicotyledons</taxon>
        <taxon>Gunneridae</taxon>
        <taxon>Pentapetalae</taxon>
        <taxon>asterids</taxon>
        <taxon>lamiids</taxon>
        <taxon>Solanales</taxon>
        <taxon>Convolvulaceae</taxon>
        <taxon>Cuscuteae</taxon>
        <taxon>Cuscuta</taxon>
        <taxon>Cuscuta subgen. Grammica</taxon>
        <taxon>Cuscuta sect. Cleistogrammica</taxon>
    </lineage>
</organism>
<dbReference type="AlphaFoldDB" id="A0A484MER6"/>
<dbReference type="PANTHER" id="PTHR33355:SF3">
    <property type="entry name" value="WALL-ASSOCIATED RECEPTOR KINASE GALACTURONAN-BINDING PROTEIN"/>
    <property type="match status" value="1"/>
</dbReference>
<protein>
    <recommendedName>
        <fullName evidence="3">Wall-associated receptor kinase galacturonan-binding domain-containing protein</fullName>
    </recommendedName>
</protein>
<evidence type="ECO:0000313" key="4">
    <source>
        <dbReference type="EMBL" id="VFQ86588.1"/>
    </source>
</evidence>
<gene>
    <name evidence="4" type="ORF">CCAM_LOCUS28364</name>
</gene>
<evidence type="ECO:0000256" key="1">
    <source>
        <dbReference type="ARBA" id="ARBA00004167"/>
    </source>
</evidence>
<dbReference type="GO" id="GO:0030247">
    <property type="term" value="F:polysaccharide binding"/>
    <property type="evidence" value="ECO:0007669"/>
    <property type="project" value="InterPro"/>
</dbReference>
<accession>A0A484MER6</accession>
<evidence type="ECO:0000259" key="3">
    <source>
        <dbReference type="Pfam" id="PF13947"/>
    </source>
</evidence>
<dbReference type="EMBL" id="OOIL02003256">
    <property type="protein sequence ID" value="VFQ86588.1"/>
    <property type="molecule type" value="Genomic_DNA"/>
</dbReference>
<dbReference type="Proteomes" id="UP000595140">
    <property type="component" value="Unassembled WGS sequence"/>
</dbReference>
<dbReference type="Pfam" id="PF13947">
    <property type="entry name" value="GUB_WAK_bind"/>
    <property type="match status" value="1"/>
</dbReference>
<dbReference type="OrthoDB" id="1859308at2759"/>
<comment type="subcellular location">
    <subcellularLocation>
        <location evidence="1">Membrane</location>
        <topology evidence="1">Single-pass membrane protein</topology>
    </subcellularLocation>
</comment>
<evidence type="ECO:0000256" key="2">
    <source>
        <dbReference type="ARBA" id="ARBA00022729"/>
    </source>
</evidence>
<sequence>MMMIMTADMAAATYTNGGGHTAAAYTCRSYCGNLSVDYPFGLRAGCGHPGYRDLLFCINDVLMLHVTSGSYRVLDIDYAYQSLTLDEPHMSTCGAIFLDRRGNGFVVEPWRAAYLQPAPDNVFMLLGCSARSPLFQEGFRAGKHLPCRNVSGMGCEDYYGCPAWNDVFGKLEHDHDGSPPVTHPPECCAVAFGTMKAINLSKLDCQGYSSAYSLAPLRLGRQGGGGAEGWSYGIRVKFSTQGGGGDIFCKSCRSTGGSCGYEAAAGRGGSYTNACICGTSNSTRNCDPAAADIRSDSSRGTWSIMGTVAGKTCAVTPFSFDPRLISSNFKVSDPPTADVGSLARVRAEGKRPDLKYGIQLDLIGSKWVQLGINGSNG</sequence>
<evidence type="ECO:0000313" key="5">
    <source>
        <dbReference type="Proteomes" id="UP000595140"/>
    </source>
</evidence>
<dbReference type="InterPro" id="IPR025287">
    <property type="entry name" value="WAK_GUB"/>
</dbReference>
<name>A0A484MER6_9ASTE</name>
<dbReference type="PANTHER" id="PTHR33355">
    <property type="entry name" value="WALL-ASSOCIATED RECEPTOR KINASE CARBOXY-TERMINAL PROTEIN-RELATED"/>
    <property type="match status" value="1"/>
</dbReference>